<gene>
    <name evidence="2" type="ORF">SAMN05421640_1699</name>
</gene>
<dbReference type="AlphaFoldDB" id="A0A239IJV0"/>
<proteinExistence type="predicted"/>
<keyword evidence="3" id="KW-1185">Reference proteome</keyword>
<organism evidence="2 3">
    <name type="scientific">Ekhidna lutea</name>
    <dbReference type="NCBI Taxonomy" id="447679"/>
    <lineage>
        <taxon>Bacteria</taxon>
        <taxon>Pseudomonadati</taxon>
        <taxon>Bacteroidota</taxon>
        <taxon>Cytophagia</taxon>
        <taxon>Cytophagales</taxon>
        <taxon>Reichenbachiellaceae</taxon>
        <taxon>Ekhidna</taxon>
    </lineage>
</organism>
<evidence type="ECO:0000313" key="3">
    <source>
        <dbReference type="Proteomes" id="UP000198393"/>
    </source>
</evidence>
<reference evidence="2 3" key="1">
    <citation type="submission" date="2017-06" db="EMBL/GenBank/DDBJ databases">
        <authorList>
            <person name="Kim H.J."/>
            <person name="Triplett B.A."/>
        </authorList>
    </citation>
    <scope>NUCLEOTIDE SEQUENCE [LARGE SCALE GENOMIC DNA]</scope>
    <source>
        <strain evidence="2 3">DSM 19307</strain>
    </source>
</reference>
<name>A0A239IJV0_EKHLU</name>
<dbReference type="OrthoDB" id="1494520at2"/>
<keyword evidence="1" id="KW-0812">Transmembrane</keyword>
<accession>A0A239IJV0</accession>
<keyword evidence="1" id="KW-0472">Membrane</keyword>
<protein>
    <submittedName>
        <fullName evidence="2">Uncharacterized protein</fullName>
    </submittedName>
</protein>
<feature type="transmembrane region" description="Helical" evidence="1">
    <location>
        <begin position="90"/>
        <end position="107"/>
    </location>
</feature>
<feature type="transmembrane region" description="Helical" evidence="1">
    <location>
        <begin position="64"/>
        <end position="84"/>
    </location>
</feature>
<dbReference type="Proteomes" id="UP000198393">
    <property type="component" value="Unassembled WGS sequence"/>
</dbReference>
<dbReference type="EMBL" id="FZPD01000003">
    <property type="protein sequence ID" value="SNS93845.1"/>
    <property type="molecule type" value="Genomic_DNA"/>
</dbReference>
<evidence type="ECO:0000313" key="2">
    <source>
        <dbReference type="EMBL" id="SNS93845.1"/>
    </source>
</evidence>
<sequence length="114" mass="13700">MRFPSLFRLPKHQQFRIKPRYYDPVKEEIKERTERIKEEIEGKETRDYHSSGISFKRKTKSAPFTSMLQLGIAALLGVMVLGWLQFGNDLFYYLLWIIVPGYLIYRLKSLRKRK</sequence>
<evidence type="ECO:0000256" key="1">
    <source>
        <dbReference type="SAM" id="Phobius"/>
    </source>
</evidence>
<keyword evidence="1" id="KW-1133">Transmembrane helix</keyword>
<dbReference type="RefSeq" id="WP_089356445.1">
    <property type="nucleotide sequence ID" value="NZ_FZPD01000003.1"/>
</dbReference>